<dbReference type="Pfam" id="PF07729">
    <property type="entry name" value="FCD"/>
    <property type="match status" value="1"/>
</dbReference>
<dbReference type="Pfam" id="PF00392">
    <property type="entry name" value="GntR"/>
    <property type="match status" value="1"/>
</dbReference>
<dbReference type="EMBL" id="SLZU01000013">
    <property type="protein sequence ID" value="TCS60774.1"/>
    <property type="molecule type" value="Genomic_DNA"/>
</dbReference>
<dbReference type="OrthoDB" id="8638122at2"/>
<dbReference type="PROSITE" id="PS50949">
    <property type="entry name" value="HTH_GNTR"/>
    <property type="match status" value="1"/>
</dbReference>
<keyword evidence="6" id="KW-1185">Reference proteome</keyword>
<evidence type="ECO:0000256" key="1">
    <source>
        <dbReference type="ARBA" id="ARBA00023015"/>
    </source>
</evidence>
<dbReference type="SUPFAM" id="SSF48008">
    <property type="entry name" value="GntR ligand-binding domain-like"/>
    <property type="match status" value="1"/>
</dbReference>
<evidence type="ECO:0000256" key="3">
    <source>
        <dbReference type="ARBA" id="ARBA00023163"/>
    </source>
</evidence>
<evidence type="ECO:0000313" key="6">
    <source>
        <dbReference type="Proteomes" id="UP000295696"/>
    </source>
</evidence>
<dbReference type="AlphaFoldDB" id="A0A4R3J652"/>
<sequence length="243" mass="27259">MKLTLSPTEQGIFASATGTTLGASAAQRVYENLRQRIVNLELKPDVTLSRTELADHYSVSQTPIREAMQKLEQDGLVRIFPQSRTVVARIDVKQLHETQFLRVAIETEVVRQLAEHPDPAALHRARIFLNMQEALRDSPDQADMFSDLDKAFHRALFEGVGMIGLHIYLGGRLGHLARCQRLELPKAGKMNGVLDGHRAVLDAIETGDPDVAAREMRKHLTGTILRISVLQKEFPDYFTSEQL</sequence>
<dbReference type="Gene3D" id="1.20.120.530">
    <property type="entry name" value="GntR ligand-binding domain-like"/>
    <property type="match status" value="1"/>
</dbReference>
<dbReference type="PANTHER" id="PTHR43537:SF45">
    <property type="entry name" value="GNTR FAMILY REGULATORY PROTEIN"/>
    <property type="match status" value="1"/>
</dbReference>
<dbReference type="Proteomes" id="UP000295696">
    <property type="component" value="Unassembled WGS sequence"/>
</dbReference>
<dbReference type="SMART" id="SM00895">
    <property type="entry name" value="FCD"/>
    <property type="match status" value="1"/>
</dbReference>
<name>A0A4R3J652_9RHOB</name>
<dbReference type="PANTHER" id="PTHR43537">
    <property type="entry name" value="TRANSCRIPTIONAL REGULATOR, GNTR FAMILY"/>
    <property type="match status" value="1"/>
</dbReference>
<dbReference type="InterPro" id="IPR011711">
    <property type="entry name" value="GntR_C"/>
</dbReference>
<dbReference type="Gene3D" id="1.10.10.10">
    <property type="entry name" value="Winged helix-like DNA-binding domain superfamily/Winged helix DNA-binding domain"/>
    <property type="match status" value="1"/>
</dbReference>
<feature type="domain" description="HTH gntR-type" evidence="4">
    <location>
        <begin position="23"/>
        <end position="90"/>
    </location>
</feature>
<dbReference type="InterPro" id="IPR036390">
    <property type="entry name" value="WH_DNA-bd_sf"/>
</dbReference>
<accession>A0A4R3J652</accession>
<protein>
    <submittedName>
        <fullName evidence="5">GntR family transcriptional regulator</fullName>
    </submittedName>
</protein>
<comment type="caution">
    <text evidence="5">The sequence shown here is derived from an EMBL/GenBank/DDBJ whole genome shotgun (WGS) entry which is preliminary data.</text>
</comment>
<keyword evidence="1" id="KW-0805">Transcription regulation</keyword>
<gene>
    <name evidence="5" type="ORF">EDD52_11367</name>
</gene>
<evidence type="ECO:0000256" key="2">
    <source>
        <dbReference type="ARBA" id="ARBA00023125"/>
    </source>
</evidence>
<evidence type="ECO:0000259" key="4">
    <source>
        <dbReference type="PROSITE" id="PS50949"/>
    </source>
</evidence>
<evidence type="ECO:0000313" key="5">
    <source>
        <dbReference type="EMBL" id="TCS60774.1"/>
    </source>
</evidence>
<dbReference type="SUPFAM" id="SSF46785">
    <property type="entry name" value="Winged helix' DNA-binding domain"/>
    <property type="match status" value="1"/>
</dbReference>
<dbReference type="GO" id="GO:0003677">
    <property type="term" value="F:DNA binding"/>
    <property type="evidence" value="ECO:0007669"/>
    <property type="project" value="UniProtKB-KW"/>
</dbReference>
<dbReference type="GO" id="GO:0003700">
    <property type="term" value="F:DNA-binding transcription factor activity"/>
    <property type="evidence" value="ECO:0007669"/>
    <property type="project" value="InterPro"/>
</dbReference>
<keyword evidence="3" id="KW-0804">Transcription</keyword>
<dbReference type="RefSeq" id="WP_132246941.1">
    <property type="nucleotide sequence ID" value="NZ_SLZU01000013.1"/>
</dbReference>
<proteinExistence type="predicted"/>
<reference evidence="5 6" key="1">
    <citation type="submission" date="2019-03" db="EMBL/GenBank/DDBJ databases">
        <title>Genomic Encyclopedia of Type Strains, Phase IV (KMG-IV): sequencing the most valuable type-strain genomes for metagenomic binning, comparative biology and taxonomic classification.</title>
        <authorList>
            <person name="Goeker M."/>
        </authorList>
    </citation>
    <scope>NUCLEOTIDE SEQUENCE [LARGE SCALE GENOMIC DNA]</scope>
    <source>
        <strain evidence="5 6">DSM 104836</strain>
    </source>
</reference>
<dbReference type="InterPro" id="IPR008920">
    <property type="entry name" value="TF_FadR/GntR_C"/>
</dbReference>
<keyword evidence="2" id="KW-0238">DNA-binding</keyword>
<dbReference type="InterPro" id="IPR036388">
    <property type="entry name" value="WH-like_DNA-bd_sf"/>
</dbReference>
<dbReference type="SMART" id="SM00345">
    <property type="entry name" value="HTH_GNTR"/>
    <property type="match status" value="1"/>
</dbReference>
<dbReference type="InterPro" id="IPR000524">
    <property type="entry name" value="Tscrpt_reg_HTH_GntR"/>
</dbReference>
<dbReference type="CDD" id="cd07377">
    <property type="entry name" value="WHTH_GntR"/>
    <property type="match status" value="1"/>
</dbReference>
<organism evidence="5 6">
    <name type="scientific">Primorskyibacter sedentarius</name>
    <dbReference type="NCBI Taxonomy" id="745311"/>
    <lineage>
        <taxon>Bacteria</taxon>
        <taxon>Pseudomonadati</taxon>
        <taxon>Pseudomonadota</taxon>
        <taxon>Alphaproteobacteria</taxon>
        <taxon>Rhodobacterales</taxon>
        <taxon>Roseobacteraceae</taxon>
        <taxon>Primorskyibacter</taxon>
    </lineage>
</organism>